<comment type="caution">
    <text evidence="1">The sequence shown here is derived from an EMBL/GenBank/DDBJ whole genome shotgun (WGS) entry which is preliminary data.</text>
</comment>
<reference evidence="1 2" key="1">
    <citation type="submission" date="2019-05" db="EMBL/GenBank/DDBJ databases">
        <title>Another draft genome of Portunus trituberculatus and its Hox gene families provides insights of decapod evolution.</title>
        <authorList>
            <person name="Jeong J.-H."/>
            <person name="Song I."/>
            <person name="Kim S."/>
            <person name="Choi T."/>
            <person name="Kim D."/>
            <person name="Ryu S."/>
            <person name="Kim W."/>
        </authorList>
    </citation>
    <scope>NUCLEOTIDE SEQUENCE [LARGE SCALE GENOMIC DNA]</scope>
    <source>
        <tissue evidence="1">Muscle</tissue>
    </source>
</reference>
<dbReference type="Proteomes" id="UP000324222">
    <property type="component" value="Unassembled WGS sequence"/>
</dbReference>
<organism evidence="1 2">
    <name type="scientific">Portunus trituberculatus</name>
    <name type="common">Swimming crab</name>
    <name type="synonym">Neptunus trituberculatus</name>
    <dbReference type="NCBI Taxonomy" id="210409"/>
    <lineage>
        <taxon>Eukaryota</taxon>
        <taxon>Metazoa</taxon>
        <taxon>Ecdysozoa</taxon>
        <taxon>Arthropoda</taxon>
        <taxon>Crustacea</taxon>
        <taxon>Multicrustacea</taxon>
        <taxon>Malacostraca</taxon>
        <taxon>Eumalacostraca</taxon>
        <taxon>Eucarida</taxon>
        <taxon>Decapoda</taxon>
        <taxon>Pleocyemata</taxon>
        <taxon>Brachyura</taxon>
        <taxon>Eubrachyura</taxon>
        <taxon>Portunoidea</taxon>
        <taxon>Portunidae</taxon>
        <taxon>Portuninae</taxon>
        <taxon>Portunus</taxon>
    </lineage>
</organism>
<proteinExistence type="predicted"/>
<name>A0A5B7JGN4_PORTR</name>
<evidence type="ECO:0000313" key="2">
    <source>
        <dbReference type="Proteomes" id="UP000324222"/>
    </source>
</evidence>
<protein>
    <submittedName>
        <fullName evidence="1">Uncharacterized protein</fullName>
    </submittedName>
</protein>
<sequence>MITLQAEQSGAEQSVLNVQTLGCSHHKRSGAARSRAEESGTLGKFRDIFCCSLLAGQEAINKDKYRGVYRAVACPTCSVGKSSPRLPKSRYP</sequence>
<accession>A0A5B7JGN4</accession>
<evidence type="ECO:0000313" key="1">
    <source>
        <dbReference type="EMBL" id="MPC97211.1"/>
    </source>
</evidence>
<gene>
    <name evidence="1" type="ORF">E2C01_092512</name>
</gene>
<dbReference type="AlphaFoldDB" id="A0A5B7JGN4"/>
<dbReference type="EMBL" id="VSRR010109011">
    <property type="protein sequence ID" value="MPC97211.1"/>
    <property type="molecule type" value="Genomic_DNA"/>
</dbReference>
<keyword evidence="2" id="KW-1185">Reference proteome</keyword>